<dbReference type="STRING" id="458.Lrub_2402"/>
<dbReference type="OrthoDB" id="6716726at2"/>
<name>A0A0W0XLY3_9GAMM</name>
<reference evidence="1 2" key="1">
    <citation type="submission" date="2015-11" db="EMBL/GenBank/DDBJ databases">
        <title>Genomic analysis of 38 Legionella species identifies large and diverse effector repertoires.</title>
        <authorList>
            <person name="Burstein D."/>
            <person name="Amaro F."/>
            <person name="Zusman T."/>
            <person name="Lifshitz Z."/>
            <person name="Cohen O."/>
            <person name="Gilbert J.A."/>
            <person name="Pupko T."/>
            <person name="Shuman H.A."/>
            <person name="Segal G."/>
        </authorList>
    </citation>
    <scope>NUCLEOTIDE SEQUENCE [LARGE SCALE GENOMIC DNA]</scope>
    <source>
        <strain evidence="1 2">WA-270A-C2</strain>
    </source>
</reference>
<keyword evidence="2" id="KW-1185">Reference proteome</keyword>
<evidence type="ECO:0000313" key="1">
    <source>
        <dbReference type="EMBL" id="KTD45605.1"/>
    </source>
</evidence>
<sequence>MISDKDISIVVQGPIIYRSAFDITEHTTRLVCQRLKKLFPHSELILSTWMGENVEGIPHDRLILNDDPGATWFNYGNHELLNNCNRLIVSTFAGVKAATRPYVLKVRSDLLLISPKFLKYFYQYPLFDKRYKFVKNRILAFSIYSIKGHKTCLFTMQRPFHISDWAYFGYKEDLLDLYDIPLTEEPHFSQWFLTRCKPFFDMEPHRLWKMPPEQYVTHSFLKKHMAIHLEHTVDTSHNNMAVSARVLVNNFLVLDQTQFSMVSLKYLNFQLLFEPVLSRTAIFFSTWLHDYCRYTATVPLRGKIKYFLQIGVRKLFYRLANFILRAIDSKKNNIGLLVAFVIKKRQKNHYNLVDKTMDNSL</sequence>
<gene>
    <name evidence="1" type="ORF">Lrub_2402</name>
</gene>
<accession>A0A0W0XLY3</accession>
<organism evidence="1 2">
    <name type="scientific">Legionella rubrilucens</name>
    <dbReference type="NCBI Taxonomy" id="458"/>
    <lineage>
        <taxon>Bacteria</taxon>
        <taxon>Pseudomonadati</taxon>
        <taxon>Pseudomonadota</taxon>
        <taxon>Gammaproteobacteria</taxon>
        <taxon>Legionellales</taxon>
        <taxon>Legionellaceae</taxon>
        <taxon>Legionella</taxon>
    </lineage>
</organism>
<comment type="caution">
    <text evidence="1">The sequence shown here is derived from an EMBL/GenBank/DDBJ whole genome shotgun (WGS) entry which is preliminary data.</text>
</comment>
<dbReference type="Proteomes" id="UP000054608">
    <property type="component" value="Unassembled WGS sequence"/>
</dbReference>
<dbReference type="EMBL" id="LNYT01000022">
    <property type="protein sequence ID" value="KTD45605.1"/>
    <property type="molecule type" value="Genomic_DNA"/>
</dbReference>
<dbReference type="PATRIC" id="fig|458.5.peg.2505"/>
<dbReference type="AlphaFoldDB" id="A0A0W0XLY3"/>
<protein>
    <submittedName>
        <fullName evidence="1">WavE lipopolysaccharide synthesis</fullName>
    </submittedName>
</protein>
<dbReference type="InterPro" id="IPR011122">
    <property type="entry name" value="WavE"/>
</dbReference>
<dbReference type="RefSeq" id="WP_058532385.1">
    <property type="nucleotide sequence ID" value="NZ_CAAAIN010000002.1"/>
</dbReference>
<evidence type="ECO:0000313" key="2">
    <source>
        <dbReference type="Proteomes" id="UP000054608"/>
    </source>
</evidence>
<dbReference type="Pfam" id="PF07507">
    <property type="entry name" value="WavE"/>
    <property type="match status" value="1"/>
</dbReference>
<proteinExistence type="predicted"/>